<sequence length="110" mass="12542">MDLDEYQEKASKTDLGTIAKENNFDYYALGLVNEAGEVAGKIKKLHRDFDGKMTDDYRKEIAKEMGDVLWYLSALCDKFDLNLAEIAQANIDKLYSRKERGLIKGNGDNR</sequence>
<accession>A0A8T5GFM5</accession>
<gene>
    <name evidence="2" type="ORF">HON47_03010</name>
</gene>
<dbReference type="SUPFAM" id="SSF101386">
    <property type="entry name" value="all-alpha NTP pyrophosphatases"/>
    <property type="match status" value="1"/>
</dbReference>
<dbReference type="CDD" id="cd11541">
    <property type="entry name" value="NTP-PPase_u4"/>
    <property type="match status" value="1"/>
</dbReference>
<reference evidence="2" key="1">
    <citation type="journal article" date="2021" name="ISME J.">
        <title>Mercury methylation by metabolically versatile and cosmopolitan marine bacteria.</title>
        <authorList>
            <person name="Lin H."/>
            <person name="Ascher D.B."/>
            <person name="Myung Y."/>
            <person name="Lamborg C.H."/>
            <person name="Hallam S.J."/>
            <person name="Gionfriddo C.M."/>
            <person name="Holt K.E."/>
            <person name="Moreau J.W."/>
        </authorList>
    </citation>
    <scope>NUCLEOTIDE SEQUENCE</scope>
    <source>
        <strain evidence="2">SI075_bin30</strain>
    </source>
</reference>
<dbReference type="InterPro" id="IPR004518">
    <property type="entry name" value="MazG-like_dom"/>
</dbReference>
<protein>
    <submittedName>
        <fullName evidence="2">Nucleoside triphosphate pyrophosphohydrolase family protein</fullName>
    </submittedName>
</protein>
<evidence type="ECO:0000313" key="3">
    <source>
        <dbReference type="Proteomes" id="UP000722459"/>
    </source>
</evidence>
<dbReference type="PIRSF" id="PIRSF006639">
    <property type="entry name" value="UCP006639_pph"/>
    <property type="match status" value="1"/>
</dbReference>
<organism evidence="2 3">
    <name type="scientific">Candidatus Iainarchaeum sp</name>
    <dbReference type="NCBI Taxonomy" id="3101447"/>
    <lineage>
        <taxon>Archaea</taxon>
        <taxon>Candidatus Iainarchaeota</taxon>
        <taxon>Candidatus Iainarchaeia</taxon>
        <taxon>Candidatus Iainarchaeales</taxon>
        <taxon>Candidatus Iainarchaeaceae</taxon>
        <taxon>Candidatus Iainarchaeum</taxon>
    </lineage>
</organism>
<feature type="domain" description="NTP pyrophosphohydrolase MazG-like" evidence="1">
    <location>
        <begin position="27"/>
        <end position="99"/>
    </location>
</feature>
<comment type="caution">
    <text evidence="2">The sequence shown here is derived from an EMBL/GenBank/DDBJ whole genome shotgun (WGS) entry which is preliminary data.</text>
</comment>
<dbReference type="AlphaFoldDB" id="A0A8T5GFM5"/>
<evidence type="ECO:0000313" key="2">
    <source>
        <dbReference type="EMBL" id="MBT4870518.1"/>
    </source>
</evidence>
<dbReference type="EMBL" id="JABJNZ010000040">
    <property type="protein sequence ID" value="MBT4870518.1"/>
    <property type="molecule type" value="Genomic_DNA"/>
</dbReference>
<dbReference type="Gene3D" id="1.10.287.1080">
    <property type="entry name" value="MazG-like"/>
    <property type="match status" value="1"/>
</dbReference>
<proteinExistence type="predicted"/>
<evidence type="ECO:0000259" key="1">
    <source>
        <dbReference type="Pfam" id="PF03819"/>
    </source>
</evidence>
<dbReference type="InterPro" id="IPR011379">
    <property type="entry name" value="MazG-related_GP37"/>
</dbReference>
<name>A0A8T5GFM5_9ARCH</name>
<dbReference type="Proteomes" id="UP000722459">
    <property type="component" value="Unassembled WGS sequence"/>
</dbReference>
<dbReference type="Pfam" id="PF03819">
    <property type="entry name" value="MazG"/>
    <property type="match status" value="1"/>
</dbReference>